<dbReference type="Gene3D" id="3.30.70.360">
    <property type="match status" value="1"/>
</dbReference>
<keyword evidence="5" id="KW-1185">Reference proteome</keyword>
<dbReference type="Pfam" id="PF07687">
    <property type="entry name" value="M20_dimer"/>
    <property type="match status" value="1"/>
</dbReference>
<feature type="binding site" evidence="2">
    <location>
        <position position="374"/>
    </location>
    <ligand>
        <name>Mn(2+)</name>
        <dbReference type="ChEBI" id="CHEBI:29035"/>
        <label>2</label>
    </ligand>
</feature>
<dbReference type="Gene3D" id="3.40.630.10">
    <property type="entry name" value="Zn peptidases"/>
    <property type="match status" value="1"/>
</dbReference>
<dbReference type="PANTHER" id="PTHR11014:SF63">
    <property type="entry name" value="METALLOPEPTIDASE, PUTATIVE (AFU_ORTHOLOGUE AFUA_6G09600)-RELATED"/>
    <property type="match status" value="1"/>
</dbReference>
<evidence type="ECO:0000313" key="5">
    <source>
        <dbReference type="Proteomes" id="UP000270021"/>
    </source>
</evidence>
<feature type="binding site" evidence="2">
    <location>
        <position position="146"/>
    </location>
    <ligand>
        <name>Mn(2+)</name>
        <dbReference type="ChEBI" id="CHEBI:29035"/>
        <label>2</label>
    </ligand>
</feature>
<keyword evidence="2" id="KW-0464">Manganese</keyword>
<feature type="domain" description="Peptidase M20 dimerisation" evidence="3">
    <location>
        <begin position="194"/>
        <end position="292"/>
    </location>
</feature>
<reference evidence="4 5" key="1">
    <citation type="submission" date="2018-12" db="EMBL/GenBank/DDBJ databases">
        <title>Complete genome sequence of Flaviflexus salsibiostraticola KCTC 33148.</title>
        <authorList>
            <person name="Bae J.-W."/>
        </authorList>
    </citation>
    <scope>NUCLEOTIDE SEQUENCE [LARGE SCALE GENOMIC DNA]</scope>
    <source>
        <strain evidence="4 5">KCTC 33148</strain>
    </source>
</reference>
<dbReference type="InterPro" id="IPR017439">
    <property type="entry name" value="Amidohydrolase"/>
</dbReference>
<evidence type="ECO:0000259" key="3">
    <source>
        <dbReference type="Pfam" id="PF07687"/>
    </source>
</evidence>
<dbReference type="NCBIfam" id="TIGR01891">
    <property type="entry name" value="amidohydrolases"/>
    <property type="match status" value="1"/>
</dbReference>
<dbReference type="EMBL" id="CP034438">
    <property type="protein sequence ID" value="AZN30655.1"/>
    <property type="molecule type" value="Genomic_DNA"/>
</dbReference>
<feature type="binding site" evidence="2">
    <location>
        <position position="173"/>
    </location>
    <ligand>
        <name>Mn(2+)</name>
        <dbReference type="ChEBI" id="CHEBI:29035"/>
        <label>1</label>
    </ligand>
</feature>
<dbReference type="PIRSF" id="PIRSF005962">
    <property type="entry name" value="Pept_M20D_amidohydro"/>
    <property type="match status" value="1"/>
</dbReference>
<dbReference type="PANTHER" id="PTHR11014">
    <property type="entry name" value="PEPTIDASE M20 FAMILY MEMBER"/>
    <property type="match status" value="1"/>
</dbReference>
<evidence type="ECO:0000256" key="1">
    <source>
        <dbReference type="ARBA" id="ARBA00022801"/>
    </source>
</evidence>
<dbReference type="SUPFAM" id="SSF55031">
    <property type="entry name" value="Bacterial exopeptidase dimerisation domain"/>
    <property type="match status" value="1"/>
</dbReference>
<dbReference type="InterPro" id="IPR002933">
    <property type="entry name" value="Peptidase_M20"/>
</dbReference>
<dbReference type="SUPFAM" id="SSF53187">
    <property type="entry name" value="Zn-dependent exopeptidases"/>
    <property type="match status" value="1"/>
</dbReference>
<dbReference type="Proteomes" id="UP000270021">
    <property type="component" value="Chromosome"/>
</dbReference>
<evidence type="ECO:0000256" key="2">
    <source>
        <dbReference type="PIRSR" id="PIRSR005962-1"/>
    </source>
</evidence>
<comment type="cofactor">
    <cofactor evidence="2">
        <name>Mn(2+)</name>
        <dbReference type="ChEBI" id="CHEBI:29035"/>
    </cofactor>
    <text evidence="2">The Mn(2+) ion enhances activity.</text>
</comment>
<dbReference type="Pfam" id="PF01546">
    <property type="entry name" value="Peptidase_M20"/>
    <property type="match status" value="1"/>
</dbReference>
<dbReference type="InterPro" id="IPR036264">
    <property type="entry name" value="Bact_exopeptidase_dim_dom"/>
</dbReference>
<feature type="binding site" evidence="2">
    <location>
        <position position="112"/>
    </location>
    <ligand>
        <name>Mn(2+)</name>
        <dbReference type="ChEBI" id="CHEBI:29035"/>
        <label>2</label>
    </ligand>
</feature>
<feature type="binding site" evidence="2">
    <location>
        <position position="110"/>
    </location>
    <ligand>
        <name>Mn(2+)</name>
        <dbReference type="ChEBI" id="CHEBI:29035"/>
        <label>2</label>
    </ligand>
</feature>
<dbReference type="GO" id="GO:0019877">
    <property type="term" value="P:diaminopimelate biosynthetic process"/>
    <property type="evidence" value="ECO:0007669"/>
    <property type="project" value="UniProtKB-ARBA"/>
</dbReference>
<keyword evidence="2" id="KW-0479">Metal-binding</keyword>
<name>A0A3Q8WWB1_9ACTO</name>
<dbReference type="FunFam" id="3.30.70.360:FF:000001">
    <property type="entry name" value="N-acetyldiaminopimelate deacetylase"/>
    <property type="match status" value="1"/>
</dbReference>
<proteinExistence type="predicted"/>
<accession>A0A3Q8WWB1</accession>
<evidence type="ECO:0000313" key="4">
    <source>
        <dbReference type="EMBL" id="AZN30655.1"/>
    </source>
</evidence>
<dbReference type="GO" id="GO:0046872">
    <property type="term" value="F:metal ion binding"/>
    <property type="evidence" value="ECO:0007669"/>
    <property type="project" value="UniProtKB-KW"/>
</dbReference>
<sequence length="403" mass="42387">MAVDDVIDALSEGRDARVELYKELHRSPELSMAEYGTADRIEQELTRLGLEPVRIGETGVLAIIDNGEGPVVAMRADIDGLPVAEASGADYASTATAVLDGETVPTMHACGHDVHIVSLLGAIEALLARGDAWSGTFVAVFQPGEETAEGARSMVAAGLVDAMPQPDVFLGQHVMPTIPLGTVAARSGPFMSAAASIRITVHGRGTHGSMPDAGIDPIVLASSIVLRLQTIVAREIAPSQTAVVTVGSIRAGSKSNIIPDSATLLVNTRAFDADVAAHLHSAIERIVRAECAASRSPKEPEIEYYDHFPLTVNDEAVTEKVRRSFDEHFGEHHVPVGAMAGSEDFSILPAAFNAPSCFWVLGGFADPATAPGNHSPAFLPELESLDVGARAILVASAPWLMRS</sequence>
<protein>
    <submittedName>
        <fullName evidence="4">Amidohydrolase</fullName>
    </submittedName>
</protein>
<dbReference type="RefSeq" id="WP_126041598.1">
    <property type="nucleotide sequence ID" value="NZ_CP034438.1"/>
</dbReference>
<keyword evidence="1 4" id="KW-0378">Hydrolase</keyword>
<dbReference type="OrthoDB" id="9777385at2"/>
<organism evidence="4 5">
    <name type="scientific">Flaviflexus salsibiostraticola</name>
    <dbReference type="NCBI Taxonomy" id="1282737"/>
    <lineage>
        <taxon>Bacteria</taxon>
        <taxon>Bacillati</taxon>
        <taxon>Actinomycetota</taxon>
        <taxon>Actinomycetes</taxon>
        <taxon>Actinomycetales</taxon>
        <taxon>Actinomycetaceae</taxon>
        <taxon>Flaviflexus</taxon>
    </lineage>
</organism>
<dbReference type="AlphaFoldDB" id="A0A3Q8WWB1"/>
<gene>
    <name evidence="4" type="ORF">EJO69_10335</name>
</gene>
<dbReference type="KEGG" id="fsl:EJO69_10335"/>
<dbReference type="GO" id="GO:0050118">
    <property type="term" value="F:N-acetyldiaminopimelate deacetylase activity"/>
    <property type="evidence" value="ECO:0007669"/>
    <property type="project" value="UniProtKB-ARBA"/>
</dbReference>
<dbReference type="InterPro" id="IPR011650">
    <property type="entry name" value="Peptidase_M20_dimer"/>
</dbReference>